<dbReference type="InterPro" id="IPR050204">
    <property type="entry name" value="AraC_XylS_family_regulators"/>
</dbReference>
<keyword evidence="3" id="KW-0804">Transcription</keyword>
<organism evidence="6 7">
    <name type="scientific">Ammonicoccus fulvus</name>
    <dbReference type="NCBI Taxonomy" id="3138240"/>
    <lineage>
        <taxon>Bacteria</taxon>
        <taxon>Bacillati</taxon>
        <taxon>Actinomycetota</taxon>
        <taxon>Actinomycetes</taxon>
        <taxon>Propionibacteriales</taxon>
        <taxon>Propionibacteriaceae</taxon>
        <taxon>Ammonicoccus</taxon>
    </lineage>
</organism>
<dbReference type="Proteomes" id="UP001442841">
    <property type="component" value="Chromosome"/>
</dbReference>
<dbReference type="Pfam" id="PF12833">
    <property type="entry name" value="HTH_18"/>
    <property type="match status" value="1"/>
</dbReference>
<sequence>MIPAEIKILHILEGAAEISTAQGRYLLMPGMALALGAGEWCQMRPRQYVRLWAVYSDERFLREQMAWFLPDKTRLRAGVHPHDWDGSPLVLHPGVSTLRRVEPIWRQLSVLGNGTKSPEVVAVRTVELFAGWVGLVTPAFLAPDAAANSDGTELSQAGGLLMSISLAGHVGRAVQLLRDRMAESWTTTALARSVAVSRTHLTRLFVACTGFPPMRYLTEIRLTEFTRLIDETDWTVARAAGAVGWRDPRVASRWFSRRYGITPSQYRASGRPEGRQANPPHSPAG</sequence>
<evidence type="ECO:0000256" key="1">
    <source>
        <dbReference type="ARBA" id="ARBA00023015"/>
    </source>
</evidence>
<evidence type="ECO:0000256" key="2">
    <source>
        <dbReference type="ARBA" id="ARBA00023125"/>
    </source>
</evidence>
<keyword evidence="2" id="KW-0238">DNA-binding</keyword>
<proteinExistence type="predicted"/>
<dbReference type="SMART" id="SM00342">
    <property type="entry name" value="HTH_ARAC"/>
    <property type="match status" value="1"/>
</dbReference>
<dbReference type="InterPro" id="IPR018060">
    <property type="entry name" value="HTH_AraC"/>
</dbReference>
<evidence type="ECO:0000256" key="4">
    <source>
        <dbReference type="SAM" id="MobiDB-lite"/>
    </source>
</evidence>
<accession>A0ABZ3FR81</accession>
<evidence type="ECO:0000313" key="7">
    <source>
        <dbReference type="Proteomes" id="UP001442841"/>
    </source>
</evidence>
<evidence type="ECO:0000256" key="3">
    <source>
        <dbReference type="ARBA" id="ARBA00023163"/>
    </source>
</evidence>
<feature type="region of interest" description="Disordered" evidence="4">
    <location>
        <begin position="265"/>
        <end position="285"/>
    </location>
</feature>
<keyword evidence="1" id="KW-0805">Transcription regulation</keyword>
<dbReference type="PANTHER" id="PTHR46796:SF13">
    <property type="entry name" value="HTH-TYPE TRANSCRIPTIONAL ACTIVATOR RHAS"/>
    <property type="match status" value="1"/>
</dbReference>
<dbReference type="PANTHER" id="PTHR46796">
    <property type="entry name" value="HTH-TYPE TRANSCRIPTIONAL ACTIVATOR RHAS-RELATED"/>
    <property type="match status" value="1"/>
</dbReference>
<dbReference type="InterPro" id="IPR009057">
    <property type="entry name" value="Homeodomain-like_sf"/>
</dbReference>
<dbReference type="EMBL" id="CP154795">
    <property type="protein sequence ID" value="XAN08596.1"/>
    <property type="molecule type" value="Genomic_DNA"/>
</dbReference>
<dbReference type="SUPFAM" id="SSF46689">
    <property type="entry name" value="Homeodomain-like"/>
    <property type="match status" value="2"/>
</dbReference>
<evidence type="ECO:0000313" key="6">
    <source>
        <dbReference type="EMBL" id="XAN08596.1"/>
    </source>
</evidence>
<feature type="domain" description="HTH araC/xylS-type" evidence="5">
    <location>
        <begin position="171"/>
        <end position="269"/>
    </location>
</feature>
<dbReference type="Gene3D" id="1.10.10.60">
    <property type="entry name" value="Homeodomain-like"/>
    <property type="match status" value="1"/>
</dbReference>
<dbReference type="PROSITE" id="PS01124">
    <property type="entry name" value="HTH_ARAC_FAMILY_2"/>
    <property type="match status" value="1"/>
</dbReference>
<protein>
    <submittedName>
        <fullName evidence="6">AraC family transcriptional regulator</fullName>
    </submittedName>
</protein>
<evidence type="ECO:0000259" key="5">
    <source>
        <dbReference type="PROSITE" id="PS01124"/>
    </source>
</evidence>
<name>A0ABZ3FR81_9ACTN</name>
<reference evidence="6 7" key="1">
    <citation type="submission" date="2024-04" db="EMBL/GenBank/DDBJ databases">
        <title>Isolation of an actinomycete strain from pig manure.</title>
        <authorList>
            <person name="Gong T."/>
            <person name="Yu Z."/>
            <person name="An M."/>
            <person name="Wei C."/>
            <person name="Yang W."/>
            <person name="Liu L."/>
        </authorList>
    </citation>
    <scope>NUCLEOTIDE SEQUENCE [LARGE SCALE GENOMIC DNA]</scope>
    <source>
        <strain evidence="6 7">ZF39</strain>
    </source>
</reference>
<gene>
    <name evidence="6" type="ORF">AADG42_15215</name>
</gene>
<dbReference type="RefSeq" id="WP_186366105.1">
    <property type="nucleotide sequence ID" value="NZ_CP154795.1"/>
</dbReference>
<keyword evidence="7" id="KW-1185">Reference proteome</keyword>